<dbReference type="OrthoDB" id="9810518at2"/>
<feature type="transmembrane region" description="Helical" evidence="7">
    <location>
        <begin position="20"/>
        <end position="42"/>
    </location>
</feature>
<keyword evidence="3" id="KW-0813">Transport</keyword>
<keyword evidence="6 7" id="KW-0472">Membrane</keyword>
<feature type="transmembrane region" description="Helical" evidence="7">
    <location>
        <begin position="245"/>
        <end position="268"/>
    </location>
</feature>
<dbReference type="PANTHER" id="PTHR30188:SF4">
    <property type="entry name" value="PROTEIN TRIGALACTOSYLDIACYLGLYCEROL 1, CHLOROPLASTIC"/>
    <property type="match status" value="1"/>
</dbReference>
<comment type="caution">
    <text evidence="8">The sequence shown here is derived from an EMBL/GenBank/DDBJ whole genome shotgun (WGS) entry which is preliminary data.</text>
</comment>
<dbReference type="Proteomes" id="UP000320735">
    <property type="component" value="Unassembled WGS sequence"/>
</dbReference>
<comment type="similarity">
    <text evidence="2 7">Belongs to the MlaE permease family.</text>
</comment>
<evidence type="ECO:0000256" key="1">
    <source>
        <dbReference type="ARBA" id="ARBA00004141"/>
    </source>
</evidence>
<proteinExistence type="inferred from homology"/>
<accession>A0A5C6BCB2</accession>
<dbReference type="RefSeq" id="WP_146372881.1">
    <property type="nucleotide sequence ID" value="NZ_SJPP01000002.1"/>
</dbReference>
<evidence type="ECO:0000256" key="4">
    <source>
        <dbReference type="ARBA" id="ARBA00022692"/>
    </source>
</evidence>
<dbReference type="PANTHER" id="PTHR30188">
    <property type="entry name" value="ABC TRANSPORTER PERMEASE PROTEIN-RELATED"/>
    <property type="match status" value="1"/>
</dbReference>
<dbReference type="EMBL" id="SJPP01000002">
    <property type="protein sequence ID" value="TWU09141.1"/>
    <property type="molecule type" value="Genomic_DNA"/>
</dbReference>
<comment type="subcellular location">
    <subcellularLocation>
        <location evidence="1">Membrane</location>
        <topology evidence="1">Multi-pass membrane protein</topology>
    </subcellularLocation>
</comment>
<feature type="transmembrane region" description="Helical" evidence="7">
    <location>
        <begin position="156"/>
        <end position="181"/>
    </location>
</feature>
<reference evidence="8 9" key="1">
    <citation type="submission" date="2019-02" db="EMBL/GenBank/DDBJ databases">
        <title>Deep-cultivation of Planctomycetes and their phenomic and genomic characterization uncovers novel biology.</title>
        <authorList>
            <person name="Wiegand S."/>
            <person name="Jogler M."/>
            <person name="Boedeker C."/>
            <person name="Pinto D."/>
            <person name="Vollmers J."/>
            <person name="Rivas-Marin E."/>
            <person name="Kohn T."/>
            <person name="Peeters S.H."/>
            <person name="Heuer A."/>
            <person name="Rast P."/>
            <person name="Oberbeckmann S."/>
            <person name="Bunk B."/>
            <person name="Jeske O."/>
            <person name="Meyerdierks A."/>
            <person name="Storesund J.E."/>
            <person name="Kallscheuer N."/>
            <person name="Luecker S."/>
            <person name="Lage O.M."/>
            <person name="Pohl T."/>
            <person name="Merkel B.J."/>
            <person name="Hornburger P."/>
            <person name="Mueller R.-W."/>
            <person name="Bruemmer F."/>
            <person name="Labrenz M."/>
            <person name="Spormann A.M."/>
            <person name="Op Den Camp H."/>
            <person name="Overmann J."/>
            <person name="Amann R."/>
            <person name="Jetten M.S.M."/>
            <person name="Mascher T."/>
            <person name="Medema M.H."/>
            <person name="Devos D.P."/>
            <person name="Kaster A.-K."/>
            <person name="Ovreas L."/>
            <person name="Rohde M."/>
            <person name="Galperin M.Y."/>
            <person name="Jogler C."/>
        </authorList>
    </citation>
    <scope>NUCLEOTIDE SEQUENCE [LARGE SCALE GENOMIC DNA]</scope>
    <source>
        <strain evidence="8 9">CA54</strain>
    </source>
</reference>
<protein>
    <submittedName>
        <fullName evidence="8">ABC transport permease subunit MlaE</fullName>
    </submittedName>
</protein>
<name>A0A5C6BCB2_9PLAN</name>
<evidence type="ECO:0000256" key="6">
    <source>
        <dbReference type="ARBA" id="ARBA00023136"/>
    </source>
</evidence>
<evidence type="ECO:0000256" key="7">
    <source>
        <dbReference type="RuleBase" id="RU362044"/>
    </source>
</evidence>
<dbReference type="GO" id="GO:0005548">
    <property type="term" value="F:phospholipid transporter activity"/>
    <property type="evidence" value="ECO:0007669"/>
    <property type="project" value="TreeGrafter"/>
</dbReference>
<feature type="transmembrane region" description="Helical" evidence="7">
    <location>
        <begin position="201"/>
        <end position="224"/>
    </location>
</feature>
<keyword evidence="9" id="KW-1185">Reference proteome</keyword>
<gene>
    <name evidence="8" type="primary">mlaE</name>
    <name evidence="8" type="ORF">CA54_43810</name>
</gene>
<keyword evidence="4 7" id="KW-0812">Transmembrane</keyword>
<dbReference type="InterPro" id="IPR030802">
    <property type="entry name" value="Permease_MalE"/>
</dbReference>
<sequence length="294" mass="31962">MASVADPLPRIGPIHVIGKITLVILENVGDVTIFFTKILYWMTTRLPRKRVLLPSLYQTGVLSLPVVIVTGVFIGMVLAIQTYDQFRLMHMETKLGAIINISLVKELGPVLAATMLAGRVGSALAAELGTMRVTEQIDALSAMGANPVNYLVVPRFLACFTLIPLLTIVADATGILGGWFLSSYVLDINSHHYWHHAISYVGPYDLFCGMFKSTFFGAAIAVVACHRGFNCTAGAEGVGRAATEAFVFSFVLILVLDFALGAFLQALYYTLWPSYGGGVVLEFDLINSWTQFVS</sequence>
<feature type="transmembrane region" description="Helical" evidence="7">
    <location>
        <begin position="62"/>
        <end position="80"/>
    </location>
</feature>
<evidence type="ECO:0000313" key="9">
    <source>
        <dbReference type="Proteomes" id="UP000320735"/>
    </source>
</evidence>
<dbReference type="InterPro" id="IPR003453">
    <property type="entry name" value="ABC_MlaE_roteobac"/>
</dbReference>
<keyword evidence="5 7" id="KW-1133">Transmembrane helix</keyword>
<organism evidence="8 9">
    <name type="scientific">Symmachiella macrocystis</name>
    <dbReference type="NCBI Taxonomy" id="2527985"/>
    <lineage>
        <taxon>Bacteria</taxon>
        <taxon>Pseudomonadati</taxon>
        <taxon>Planctomycetota</taxon>
        <taxon>Planctomycetia</taxon>
        <taxon>Planctomycetales</taxon>
        <taxon>Planctomycetaceae</taxon>
        <taxon>Symmachiella</taxon>
    </lineage>
</organism>
<dbReference type="GO" id="GO:0043190">
    <property type="term" value="C:ATP-binding cassette (ABC) transporter complex"/>
    <property type="evidence" value="ECO:0007669"/>
    <property type="project" value="InterPro"/>
</dbReference>
<evidence type="ECO:0000313" key="8">
    <source>
        <dbReference type="EMBL" id="TWU09141.1"/>
    </source>
</evidence>
<evidence type="ECO:0000256" key="3">
    <source>
        <dbReference type="ARBA" id="ARBA00022448"/>
    </source>
</evidence>
<evidence type="ECO:0000256" key="2">
    <source>
        <dbReference type="ARBA" id="ARBA00007556"/>
    </source>
</evidence>
<dbReference type="NCBIfam" id="TIGR00056">
    <property type="entry name" value="MlaE family lipid ABC transporter permease subunit"/>
    <property type="match status" value="1"/>
</dbReference>
<evidence type="ECO:0000256" key="5">
    <source>
        <dbReference type="ARBA" id="ARBA00022989"/>
    </source>
</evidence>
<dbReference type="AlphaFoldDB" id="A0A5C6BCB2"/>
<dbReference type="Pfam" id="PF02405">
    <property type="entry name" value="MlaE"/>
    <property type="match status" value="1"/>
</dbReference>